<evidence type="ECO:0000313" key="7">
    <source>
        <dbReference type="Proteomes" id="UP000550260"/>
    </source>
</evidence>
<evidence type="ECO:0000256" key="2">
    <source>
        <dbReference type="ARBA" id="ARBA00011901"/>
    </source>
</evidence>
<proteinExistence type="predicted"/>
<gene>
    <name evidence="6" type="ORF">H5411_14105</name>
</gene>
<dbReference type="GO" id="GO:0071555">
    <property type="term" value="P:cell wall organization"/>
    <property type="evidence" value="ECO:0007669"/>
    <property type="project" value="UniProtKB-KW"/>
</dbReference>
<evidence type="ECO:0000256" key="4">
    <source>
        <dbReference type="ARBA" id="ARBA00023316"/>
    </source>
</evidence>
<dbReference type="CDD" id="cd06583">
    <property type="entry name" value="PGRP"/>
    <property type="match status" value="1"/>
</dbReference>
<dbReference type="SUPFAM" id="SSF55846">
    <property type="entry name" value="N-acetylmuramoyl-L-alanine amidase-like"/>
    <property type="match status" value="1"/>
</dbReference>
<dbReference type="GO" id="GO:0009253">
    <property type="term" value="P:peptidoglycan catabolic process"/>
    <property type="evidence" value="ECO:0007669"/>
    <property type="project" value="InterPro"/>
</dbReference>
<dbReference type="PANTHER" id="PTHR30417:SF1">
    <property type="entry name" value="N-ACETYLMURAMOYL-L-ALANINE AMIDASE AMID"/>
    <property type="match status" value="1"/>
</dbReference>
<organism evidence="6 7">
    <name type="scientific">Amycolatopsis echigonensis</name>
    <dbReference type="NCBI Taxonomy" id="2576905"/>
    <lineage>
        <taxon>Bacteria</taxon>
        <taxon>Bacillati</taxon>
        <taxon>Actinomycetota</taxon>
        <taxon>Actinomycetes</taxon>
        <taxon>Pseudonocardiales</taxon>
        <taxon>Pseudonocardiaceae</taxon>
        <taxon>Amycolatopsis</taxon>
    </lineage>
</organism>
<keyword evidence="3" id="KW-0378">Hydrolase</keyword>
<dbReference type="PANTHER" id="PTHR30417">
    <property type="entry name" value="N-ACETYLMURAMOYL-L-ALANINE AMIDASE AMID"/>
    <property type="match status" value="1"/>
</dbReference>
<dbReference type="Pfam" id="PF01510">
    <property type="entry name" value="Amidase_2"/>
    <property type="match status" value="1"/>
</dbReference>
<sequence length="252" mass="26314">MMLTNLAAVARSAGLRVVEQPGWRTRGHGQMAGVRAIVCHHTAGARTGNTPSLGVVQNGRPDLSGPLAHYLLARDGTVHVVAAGLCWHAGAVRNPSWGNAYSVGIEAEATGTDAWPEAQLNAYERLCKALCAAFGLPVSAVLGHKEVCAPHGRKTDPNFDMGAFRARVAATPATEEDDLTPHQAAQLDLLVAVVGKRYDDASTGGGKTDNGKWGYDAGENTRRLIGHVSTLGAAVDRLNAAVTALAAKLEAK</sequence>
<comment type="catalytic activity">
    <reaction evidence="1">
        <text>Hydrolyzes the link between N-acetylmuramoyl residues and L-amino acid residues in certain cell-wall glycopeptides.</text>
        <dbReference type="EC" id="3.5.1.28"/>
    </reaction>
</comment>
<comment type="caution">
    <text evidence="6">The sequence shown here is derived from an EMBL/GenBank/DDBJ whole genome shotgun (WGS) entry which is preliminary data.</text>
</comment>
<evidence type="ECO:0000259" key="5">
    <source>
        <dbReference type="SMART" id="SM00644"/>
    </source>
</evidence>
<dbReference type="GO" id="GO:0008745">
    <property type="term" value="F:N-acetylmuramoyl-L-alanine amidase activity"/>
    <property type="evidence" value="ECO:0007669"/>
    <property type="project" value="UniProtKB-EC"/>
</dbReference>
<dbReference type="InterPro" id="IPR036505">
    <property type="entry name" value="Amidase/PGRP_sf"/>
</dbReference>
<dbReference type="Gene3D" id="3.40.80.10">
    <property type="entry name" value="Peptidoglycan recognition protein-like"/>
    <property type="match status" value="1"/>
</dbReference>
<evidence type="ECO:0000256" key="3">
    <source>
        <dbReference type="ARBA" id="ARBA00022801"/>
    </source>
</evidence>
<dbReference type="RefSeq" id="WP_183124023.1">
    <property type="nucleotide sequence ID" value="NZ_JACJHR010000016.1"/>
</dbReference>
<dbReference type="SMART" id="SM00644">
    <property type="entry name" value="Ami_2"/>
    <property type="match status" value="1"/>
</dbReference>
<reference evidence="6 7" key="1">
    <citation type="submission" date="2020-08" db="EMBL/GenBank/DDBJ databases">
        <title>Amycolatopsis echigonensis JCM 21831.</title>
        <authorList>
            <person name="Tedsree N."/>
            <person name="Kuncharoen N."/>
            <person name="Likhitwitayawuid K."/>
            <person name="Tanasupawat S."/>
        </authorList>
    </citation>
    <scope>NUCLEOTIDE SEQUENCE [LARGE SCALE GENOMIC DNA]</scope>
    <source>
        <strain evidence="6 7">JCM 21831</strain>
    </source>
</reference>
<dbReference type="InterPro" id="IPR002502">
    <property type="entry name" value="Amidase_domain"/>
</dbReference>
<dbReference type="InterPro" id="IPR051206">
    <property type="entry name" value="NAMLAA_amidase_2"/>
</dbReference>
<evidence type="ECO:0000313" key="6">
    <source>
        <dbReference type="EMBL" id="MBB2500253.1"/>
    </source>
</evidence>
<feature type="domain" description="N-acetylmuramoyl-L-alanine amidase" evidence="5">
    <location>
        <begin position="22"/>
        <end position="158"/>
    </location>
</feature>
<dbReference type="EMBL" id="JACJHR010000016">
    <property type="protein sequence ID" value="MBB2500253.1"/>
    <property type="molecule type" value="Genomic_DNA"/>
</dbReference>
<name>A0A8E2B5K1_9PSEU</name>
<dbReference type="AlphaFoldDB" id="A0A8E2B5K1"/>
<protein>
    <recommendedName>
        <fullName evidence="2">N-acetylmuramoyl-L-alanine amidase</fullName>
        <ecNumber evidence="2">3.5.1.28</ecNumber>
    </recommendedName>
</protein>
<accession>A0A8E2B5K1</accession>
<dbReference type="GO" id="GO:0009254">
    <property type="term" value="P:peptidoglycan turnover"/>
    <property type="evidence" value="ECO:0007669"/>
    <property type="project" value="TreeGrafter"/>
</dbReference>
<dbReference type="EC" id="3.5.1.28" evidence="2"/>
<evidence type="ECO:0000256" key="1">
    <source>
        <dbReference type="ARBA" id="ARBA00001561"/>
    </source>
</evidence>
<dbReference type="Proteomes" id="UP000550260">
    <property type="component" value="Unassembled WGS sequence"/>
</dbReference>
<keyword evidence="4" id="KW-0961">Cell wall biogenesis/degradation</keyword>